<dbReference type="InterPro" id="IPR029475">
    <property type="entry name" value="DUF6807"/>
</dbReference>
<comment type="caution">
    <text evidence="1">The sequence shown here is derived from an EMBL/GenBank/DDBJ whole genome shotgun (WGS) entry which is preliminary data.</text>
</comment>
<reference evidence="1 2" key="1">
    <citation type="submission" date="2016-10" db="EMBL/GenBank/DDBJ databases">
        <authorList>
            <person name="Varghese N."/>
            <person name="Submissions S."/>
        </authorList>
    </citation>
    <scope>NUCLEOTIDE SEQUENCE [LARGE SCALE GENOMIC DNA]</scope>
    <source>
        <strain evidence="1 2">DSM 17997</strain>
    </source>
</reference>
<evidence type="ECO:0000313" key="1">
    <source>
        <dbReference type="EMBL" id="SDZ31471.1"/>
    </source>
</evidence>
<dbReference type="Pfam" id="PF14100">
    <property type="entry name" value="DUF6807"/>
    <property type="match status" value="1"/>
</dbReference>
<keyword evidence="2" id="KW-1185">Reference proteome</keyword>
<protein>
    <submittedName>
        <fullName evidence="1">Methane oxygenase PmoA</fullName>
    </submittedName>
</protein>
<dbReference type="RefSeq" id="WP_019598529.1">
    <property type="nucleotide sequence ID" value="NZ_FNQC01000010.1"/>
</dbReference>
<proteinExistence type="predicted"/>
<sequence>MKQLSPIILLALLALFSCQKPLFRVKIEAGEIDRIGIPVHFEIPSGLDPNSTYVLEDMASGKLYSPQISEGQMSIFLDHLQANQTLTLELKKGTESNSGGLDLRETKGRIQILNAGNEVLTYHPTFAYPPDGQSESYKKSGFIHPVKSPEGQILTDDFPMGHLHQHAIYNAWAKTRFKGKKVDFWNQLDSLGTVSHKRTISQKSGTAYAELVAMLSHISLIDGEALEETWEIKVYPSKGFHLFDILSTQVNTSNDTLFMDKYIYGGMAFRGSKAWNPDDSLQYQNPWEITTDQGHTLAQANNQKAQWVTSSGNIDGKATGITIFGFPENFKYPQAIRVHPTMPYWVYSPVIEEGFFLAPGERYSSKFRYLVFDGKPDLDQIQQIQNTILHPIHILVNP</sequence>
<dbReference type="EMBL" id="FNQC01000010">
    <property type="protein sequence ID" value="SDZ31471.1"/>
    <property type="molecule type" value="Genomic_DNA"/>
</dbReference>
<evidence type="ECO:0000313" key="2">
    <source>
        <dbReference type="Proteomes" id="UP000199663"/>
    </source>
</evidence>
<dbReference type="PROSITE" id="PS51257">
    <property type="entry name" value="PROKAR_LIPOPROTEIN"/>
    <property type="match status" value="1"/>
</dbReference>
<dbReference type="Proteomes" id="UP000199663">
    <property type="component" value="Unassembled WGS sequence"/>
</dbReference>
<accession>A0A1H3S1Y1</accession>
<gene>
    <name evidence="1" type="ORF">SAMN05444412_11018</name>
</gene>
<name>A0A1H3S1Y1_9BACT</name>
<organism evidence="1 2">
    <name type="scientific">Rhodonellum ikkaensis</name>
    <dbReference type="NCBI Taxonomy" id="336829"/>
    <lineage>
        <taxon>Bacteria</taxon>
        <taxon>Pseudomonadati</taxon>
        <taxon>Bacteroidota</taxon>
        <taxon>Cytophagia</taxon>
        <taxon>Cytophagales</taxon>
        <taxon>Cytophagaceae</taxon>
        <taxon>Rhodonellum</taxon>
    </lineage>
</organism>